<dbReference type="InterPro" id="IPR029061">
    <property type="entry name" value="THDP-binding"/>
</dbReference>
<organism evidence="5 6">
    <name type="scientific">Amycolatopsis acididurans</name>
    <dbReference type="NCBI Taxonomy" id="2724524"/>
    <lineage>
        <taxon>Bacteria</taxon>
        <taxon>Bacillati</taxon>
        <taxon>Actinomycetota</taxon>
        <taxon>Actinomycetes</taxon>
        <taxon>Pseudonocardiales</taxon>
        <taxon>Pseudonocardiaceae</taxon>
        <taxon>Amycolatopsis</taxon>
    </lineage>
</organism>
<protein>
    <submittedName>
        <fullName evidence="5">Thiamine pyrophosphate-dependent dehydrogenase E1 component subunit alpha</fullName>
    </submittedName>
</protein>
<keyword evidence="6" id="KW-1185">Reference proteome</keyword>
<keyword evidence="2" id="KW-0560">Oxidoreductase</keyword>
<proteinExistence type="predicted"/>
<evidence type="ECO:0000256" key="2">
    <source>
        <dbReference type="ARBA" id="ARBA00023002"/>
    </source>
</evidence>
<accession>A0ABX1IVS4</accession>
<sequence length="315" mass="33302">MYRTMTRARACEMRLRKGFASGEFAGVIWPSRGQEAIAGGLSTALRRDDRLVTTYRGIHDLIAKGVPPAEILGEVLGRSAGASRGKGGTMHITCPEVGVMLSTGIVGAGPPVAAGLALAAKRSGGDRVVAVTFGDGATNTGSFHEAVNLAAVWALPLVLICQNNQYAEMTPVADTMRVERVADRAAGYDIPGLRVDGNDPVSVHNGLLEAVDRARSGGGPTLVECLTFRFSGHYFGDPQPYIPEDEMARAMELDPFPRFERFLTEHGVSEQEPARVDAAAVAEIDAAMTEVLAGPLPPAGELDTDVYADMAGIPR</sequence>
<dbReference type="Proteomes" id="UP000715441">
    <property type="component" value="Unassembled WGS sequence"/>
</dbReference>
<dbReference type="PANTHER" id="PTHR11516:SF41">
    <property type="entry name" value="3-METHYL-2-OXOBUTANOATE DEHYDROGENASE SUBUNIT ALPHA"/>
    <property type="match status" value="1"/>
</dbReference>
<evidence type="ECO:0000313" key="6">
    <source>
        <dbReference type="Proteomes" id="UP000715441"/>
    </source>
</evidence>
<reference evidence="5 6" key="1">
    <citation type="submission" date="2020-04" db="EMBL/GenBank/DDBJ databases">
        <title>Novel species.</title>
        <authorList>
            <person name="Teo W.F.A."/>
            <person name="Lipun K."/>
            <person name="Srisuk N."/>
            <person name="Duangmal K."/>
        </authorList>
    </citation>
    <scope>NUCLEOTIDE SEQUENCE [LARGE SCALE GENOMIC DNA]</scope>
    <source>
        <strain evidence="5 6">K13G38</strain>
    </source>
</reference>
<evidence type="ECO:0000259" key="4">
    <source>
        <dbReference type="Pfam" id="PF00676"/>
    </source>
</evidence>
<evidence type="ECO:0000256" key="3">
    <source>
        <dbReference type="ARBA" id="ARBA00023052"/>
    </source>
</evidence>
<dbReference type="SUPFAM" id="SSF52518">
    <property type="entry name" value="Thiamin diphosphate-binding fold (THDP-binding)"/>
    <property type="match status" value="1"/>
</dbReference>
<evidence type="ECO:0000256" key="1">
    <source>
        <dbReference type="ARBA" id="ARBA00001964"/>
    </source>
</evidence>
<dbReference type="InterPro" id="IPR001017">
    <property type="entry name" value="DH_E1"/>
</dbReference>
<dbReference type="Pfam" id="PF00676">
    <property type="entry name" value="E1_dh"/>
    <property type="match status" value="1"/>
</dbReference>
<dbReference type="PANTHER" id="PTHR11516">
    <property type="entry name" value="PYRUVATE DEHYDROGENASE E1 COMPONENT, ALPHA SUBUNIT BACTERIAL AND ORGANELLAR"/>
    <property type="match status" value="1"/>
</dbReference>
<keyword evidence="3" id="KW-0786">Thiamine pyrophosphate</keyword>
<dbReference type="Gene3D" id="3.40.50.970">
    <property type="match status" value="1"/>
</dbReference>
<dbReference type="InterPro" id="IPR050642">
    <property type="entry name" value="PDH_E1_Alpha_Subunit"/>
</dbReference>
<dbReference type="CDD" id="cd02000">
    <property type="entry name" value="TPP_E1_PDC_ADC_BCADC"/>
    <property type="match status" value="1"/>
</dbReference>
<gene>
    <name evidence="5" type="ORF">HFP15_01640</name>
</gene>
<evidence type="ECO:0000313" key="5">
    <source>
        <dbReference type="EMBL" id="NKQ51578.1"/>
    </source>
</evidence>
<comment type="caution">
    <text evidence="5">The sequence shown here is derived from an EMBL/GenBank/DDBJ whole genome shotgun (WGS) entry which is preliminary data.</text>
</comment>
<comment type="cofactor">
    <cofactor evidence="1">
        <name>thiamine diphosphate</name>
        <dbReference type="ChEBI" id="CHEBI:58937"/>
    </cofactor>
</comment>
<name>A0ABX1IVS4_9PSEU</name>
<feature type="domain" description="Dehydrogenase E1 component" evidence="4">
    <location>
        <begin position="4"/>
        <end position="295"/>
    </location>
</feature>
<dbReference type="EMBL" id="JAAXLS010000001">
    <property type="protein sequence ID" value="NKQ51578.1"/>
    <property type="molecule type" value="Genomic_DNA"/>
</dbReference>